<feature type="region of interest" description="Disordered" evidence="1">
    <location>
        <begin position="1"/>
        <end position="20"/>
    </location>
</feature>
<keyword evidence="3" id="KW-1185">Reference proteome</keyword>
<sequence>MMRYGISPLNAKSNDKREEARSCNGMISHRKISGEAFSHVLSGLSFKQDVLEA</sequence>
<evidence type="ECO:0000313" key="2">
    <source>
        <dbReference type="EMBL" id="PHM30163.1"/>
    </source>
</evidence>
<organism evidence="2 3">
    <name type="scientific">Xenorhabdus innexi</name>
    <dbReference type="NCBI Taxonomy" id="290109"/>
    <lineage>
        <taxon>Bacteria</taxon>
        <taxon>Pseudomonadati</taxon>
        <taxon>Pseudomonadota</taxon>
        <taxon>Gammaproteobacteria</taxon>
        <taxon>Enterobacterales</taxon>
        <taxon>Morganellaceae</taxon>
        <taxon>Xenorhabdus</taxon>
    </lineage>
</organism>
<dbReference type="EMBL" id="NIBU01000066">
    <property type="protein sequence ID" value="PHM30163.1"/>
    <property type="molecule type" value="Genomic_DNA"/>
</dbReference>
<dbReference type="Proteomes" id="UP000224871">
    <property type="component" value="Unassembled WGS sequence"/>
</dbReference>
<name>A0A2G0N650_9GAMM</name>
<evidence type="ECO:0000256" key="1">
    <source>
        <dbReference type="SAM" id="MobiDB-lite"/>
    </source>
</evidence>
<accession>A0A2G0N650</accession>
<evidence type="ECO:0000313" key="3">
    <source>
        <dbReference type="Proteomes" id="UP000224871"/>
    </source>
</evidence>
<comment type="caution">
    <text evidence="2">The sequence shown here is derived from an EMBL/GenBank/DDBJ whole genome shotgun (WGS) entry which is preliminary data.</text>
</comment>
<proteinExistence type="predicted"/>
<reference evidence="2 3" key="1">
    <citation type="journal article" date="2017" name="Nat. Microbiol.">
        <title>Natural product diversity associated with the nematode symbionts Photorhabdus and Xenorhabdus.</title>
        <authorList>
            <person name="Tobias N.J."/>
            <person name="Wolff H."/>
            <person name="Djahanschiri B."/>
            <person name="Grundmann F."/>
            <person name="Kronenwerth M."/>
            <person name="Shi Y.M."/>
            <person name="Simonyi S."/>
            <person name="Grun P."/>
            <person name="Shapiro-Ilan D."/>
            <person name="Pidot S.J."/>
            <person name="Stinear T.P."/>
            <person name="Ebersberger I."/>
            <person name="Bode H.B."/>
        </authorList>
    </citation>
    <scope>NUCLEOTIDE SEQUENCE [LARGE SCALE GENOMIC DNA]</scope>
    <source>
        <strain evidence="2 3">DSM 16336</strain>
    </source>
</reference>
<evidence type="ECO:0008006" key="4">
    <source>
        <dbReference type="Google" id="ProtNLM"/>
    </source>
</evidence>
<protein>
    <recommendedName>
        <fullName evidence="4">Transposase</fullName>
    </recommendedName>
</protein>
<gene>
    <name evidence="2" type="ORF">Xinn_03489</name>
</gene>